<dbReference type="PANTHER" id="PTHR13250:SF1">
    <property type="entry name" value="PROGRAMMED CELL DEATH PROTEIN 10"/>
    <property type="match status" value="1"/>
</dbReference>
<evidence type="ECO:0000256" key="8">
    <source>
        <dbReference type="ARBA" id="ARBA00022703"/>
    </source>
</evidence>
<dbReference type="GO" id="GO:0019901">
    <property type="term" value="F:protein kinase binding"/>
    <property type="evidence" value="ECO:0007669"/>
    <property type="project" value="TreeGrafter"/>
</dbReference>
<evidence type="ECO:0000256" key="2">
    <source>
        <dbReference type="ARBA" id="ARBA00004413"/>
    </source>
</evidence>
<reference evidence="12 13" key="1">
    <citation type="journal article" date="2010" name="Nature">
        <title>The sequence and de novo assembly of the giant panda genome.</title>
        <authorList>
            <person name="Li R."/>
            <person name="Fan W."/>
            <person name="Tian G."/>
            <person name="Zhu H."/>
            <person name="He L."/>
            <person name="Cai J."/>
            <person name="Huang Q."/>
            <person name="Cai Q."/>
            <person name="Li B."/>
            <person name="Bai Y."/>
            <person name="Zhang Z."/>
            <person name="Zhang Y."/>
            <person name="Wang W."/>
            <person name="Li J."/>
            <person name="Wei F."/>
            <person name="Li H."/>
            <person name="Jian M."/>
            <person name="Li J."/>
            <person name="Zhang Z."/>
            <person name="Nielsen R."/>
            <person name="Li D."/>
            <person name="Gu W."/>
            <person name="Yang Z."/>
            <person name="Xuan Z."/>
            <person name="Ryder O.A."/>
            <person name="Leung F.C."/>
            <person name="Zhou Y."/>
            <person name="Cao J."/>
            <person name="Sun X."/>
            <person name="Fu Y."/>
            <person name="Fang X."/>
            <person name="Guo X."/>
            <person name="Wang B."/>
            <person name="Hou R."/>
            <person name="Shen F."/>
            <person name="Mu B."/>
            <person name="Ni P."/>
            <person name="Lin R."/>
            <person name="Qian W."/>
            <person name="Wang G."/>
            <person name="Yu C."/>
            <person name="Nie W."/>
            <person name="Wang J."/>
            <person name="Wu Z."/>
            <person name="Liang H."/>
            <person name="Min J."/>
            <person name="Wu Q."/>
            <person name="Cheng S."/>
            <person name="Ruan J."/>
            <person name="Wang M."/>
            <person name="Shi Z."/>
            <person name="Wen M."/>
            <person name="Liu B."/>
            <person name="Ren X."/>
            <person name="Zheng H."/>
            <person name="Dong D."/>
            <person name="Cook K."/>
            <person name="Shan G."/>
            <person name="Zhang H."/>
            <person name="Kosiol C."/>
            <person name="Xie X."/>
            <person name="Lu Z."/>
            <person name="Zheng H."/>
            <person name="Li Y."/>
            <person name="Steiner C.C."/>
            <person name="Lam T.T."/>
            <person name="Lin S."/>
            <person name="Zhang Q."/>
            <person name="Li G."/>
            <person name="Tian J."/>
            <person name="Gong T."/>
            <person name="Liu H."/>
            <person name="Zhang D."/>
            <person name="Fang L."/>
            <person name="Ye C."/>
            <person name="Zhang J."/>
            <person name="Hu W."/>
            <person name="Xu A."/>
            <person name="Ren Y."/>
            <person name="Zhang G."/>
            <person name="Bruford M.W."/>
            <person name="Li Q."/>
            <person name="Ma L."/>
            <person name="Guo Y."/>
            <person name="An N."/>
            <person name="Hu Y."/>
            <person name="Zheng Y."/>
            <person name="Shi Y."/>
            <person name="Li Z."/>
            <person name="Liu Q."/>
            <person name="Chen Y."/>
            <person name="Zhao J."/>
            <person name="Qu N."/>
            <person name="Zhao S."/>
            <person name="Tian F."/>
            <person name="Wang X."/>
            <person name="Wang H."/>
            <person name="Xu L."/>
            <person name="Liu X."/>
            <person name="Vinar T."/>
            <person name="Wang Y."/>
            <person name="Lam T.W."/>
            <person name="Yiu S.M."/>
            <person name="Liu S."/>
            <person name="Zhang H."/>
            <person name="Li D."/>
            <person name="Huang Y."/>
            <person name="Wang X."/>
            <person name="Yang G."/>
            <person name="Jiang Z."/>
            <person name="Wang J."/>
            <person name="Qin N."/>
            <person name="Li L."/>
            <person name="Li J."/>
            <person name="Bolund L."/>
            <person name="Kristiansen K."/>
            <person name="Wong G.K."/>
            <person name="Olson M."/>
            <person name="Zhang X."/>
            <person name="Li S."/>
            <person name="Yang H."/>
            <person name="Wang J."/>
            <person name="Wang J."/>
        </authorList>
    </citation>
    <scope>NUCLEOTIDE SEQUENCE [LARGE SCALE GENOMIC DNA]</scope>
</reference>
<evidence type="ECO:0000256" key="1">
    <source>
        <dbReference type="ARBA" id="ARBA00004255"/>
    </source>
</evidence>
<dbReference type="GO" id="GO:0005886">
    <property type="term" value="C:plasma membrane"/>
    <property type="evidence" value="ECO:0007669"/>
    <property type="project" value="UniProtKB-SubCell"/>
</dbReference>
<evidence type="ECO:0000313" key="12">
    <source>
        <dbReference type="Ensembl" id="ENSAMEP00000034706.1"/>
    </source>
</evidence>
<accession>A0A7N5P726</accession>
<name>A0A7N5P726_AILME</name>
<evidence type="ECO:0000256" key="5">
    <source>
        <dbReference type="ARBA" id="ARBA00022475"/>
    </source>
</evidence>
<keyword evidence="13" id="KW-1185">Reference proteome</keyword>
<dbReference type="Ensembl" id="ENSAMET00000028390.1">
    <property type="protein sequence ID" value="ENSAMEP00000034706.1"/>
    <property type="gene ID" value="ENSAMEG00000028225.1"/>
</dbReference>
<evidence type="ECO:0000313" key="13">
    <source>
        <dbReference type="Proteomes" id="UP000008912"/>
    </source>
</evidence>
<dbReference type="Gene3D" id="1.10.12.70">
    <property type="match status" value="1"/>
</dbReference>
<comment type="subcellular location">
    <subcellularLocation>
        <location evidence="2">Cell membrane</location>
        <topology evidence="2">Peripheral membrane protein</topology>
        <orientation evidence="2">Cytoplasmic side</orientation>
    </subcellularLocation>
    <subcellularLocation>
        <location evidence="3">Cytoplasm</location>
    </subcellularLocation>
    <subcellularLocation>
        <location evidence="1">Golgi apparatus membrane</location>
        <topology evidence="1">Peripheral membrane protein</topology>
        <orientation evidence="1">Cytoplasmic side</orientation>
    </subcellularLocation>
</comment>
<dbReference type="GO" id="GO:0000139">
    <property type="term" value="C:Golgi membrane"/>
    <property type="evidence" value="ECO:0007669"/>
    <property type="project" value="UniProtKB-SubCell"/>
</dbReference>
<reference evidence="12" key="2">
    <citation type="submission" date="2025-08" db="UniProtKB">
        <authorList>
            <consortium name="Ensembl"/>
        </authorList>
    </citation>
    <scope>IDENTIFICATION</scope>
</reference>
<evidence type="ECO:0000256" key="6">
    <source>
        <dbReference type="ARBA" id="ARBA00022490"/>
    </source>
</evidence>
<dbReference type="Proteomes" id="UP000008912">
    <property type="component" value="Unassembled WGS sequence"/>
</dbReference>
<dbReference type="GeneTree" id="ENSGT00960000186932"/>
<dbReference type="InParanoid" id="A0A7N5P726"/>
<keyword evidence="8" id="KW-0053">Apoptosis</keyword>
<keyword evidence="7" id="KW-0037">Angiogenesis</keyword>
<evidence type="ECO:0000256" key="10">
    <source>
        <dbReference type="ARBA" id="ARBA00023136"/>
    </source>
</evidence>
<evidence type="ECO:0000256" key="9">
    <source>
        <dbReference type="ARBA" id="ARBA00023034"/>
    </source>
</evidence>
<dbReference type="GO" id="GO:0001525">
    <property type="term" value="P:angiogenesis"/>
    <property type="evidence" value="ECO:0007669"/>
    <property type="project" value="UniProtKB-KW"/>
</dbReference>
<proteinExistence type="inferred from homology"/>
<keyword evidence="5" id="KW-1003">Cell membrane</keyword>
<comment type="similarity">
    <text evidence="4">Belongs to the PDCD10 family.</text>
</comment>
<evidence type="ECO:0000259" key="11">
    <source>
        <dbReference type="Pfam" id="PF20929"/>
    </source>
</evidence>
<evidence type="ECO:0000256" key="7">
    <source>
        <dbReference type="ARBA" id="ARBA00022657"/>
    </source>
</evidence>
<keyword evidence="10" id="KW-0472">Membrane</keyword>
<evidence type="ECO:0000256" key="4">
    <source>
        <dbReference type="ARBA" id="ARBA00009181"/>
    </source>
</evidence>
<keyword evidence="6" id="KW-0963">Cytoplasm</keyword>
<sequence>MQVPLNFSAAPSVVAFCVRMTMQEMKMKAETTCMVAGPLCAVMYPTFSELGRVNLSAAQTLRAASIKRKVSADIRI</sequence>
<organism evidence="12 13">
    <name type="scientific">Ailuropoda melanoleuca</name>
    <name type="common">Giant panda</name>
    <dbReference type="NCBI Taxonomy" id="9646"/>
    <lineage>
        <taxon>Eukaryota</taxon>
        <taxon>Metazoa</taxon>
        <taxon>Chordata</taxon>
        <taxon>Craniata</taxon>
        <taxon>Vertebrata</taxon>
        <taxon>Euteleostomi</taxon>
        <taxon>Mammalia</taxon>
        <taxon>Eutheria</taxon>
        <taxon>Laurasiatheria</taxon>
        <taxon>Carnivora</taxon>
        <taxon>Caniformia</taxon>
        <taxon>Ursidae</taxon>
        <taxon>Ailuropoda</taxon>
    </lineage>
</organism>
<dbReference type="GO" id="GO:0006915">
    <property type="term" value="P:apoptotic process"/>
    <property type="evidence" value="ECO:0007669"/>
    <property type="project" value="UniProtKB-KW"/>
</dbReference>
<keyword evidence="9" id="KW-0333">Golgi apparatus</keyword>
<feature type="domain" description="Programmed cell death protein 10 dimerisation" evidence="11">
    <location>
        <begin position="38"/>
        <end position="67"/>
    </location>
</feature>
<dbReference type="InterPro" id="IPR048288">
    <property type="entry name" value="PDCD10_N"/>
</dbReference>
<protein>
    <recommendedName>
        <fullName evidence="11">Programmed cell death protein 10 dimerisation domain-containing protein</fullName>
    </recommendedName>
</protein>
<dbReference type="GO" id="GO:0090443">
    <property type="term" value="C:FAR/SIN/STRIPAK complex"/>
    <property type="evidence" value="ECO:0007669"/>
    <property type="project" value="TreeGrafter"/>
</dbReference>
<dbReference type="InterPro" id="IPR046409">
    <property type="entry name" value="PDC10_dimerisation_sf"/>
</dbReference>
<dbReference type="InterPro" id="IPR009652">
    <property type="entry name" value="PDCD10"/>
</dbReference>
<reference evidence="12" key="3">
    <citation type="submission" date="2025-09" db="UniProtKB">
        <authorList>
            <consortium name="Ensembl"/>
        </authorList>
    </citation>
    <scope>IDENTIFICATION</scope>
</reference>
<dbReference type="PANTHER" id="PTHR13250">
    <property type="entry name" value="TF-1 CELL APOPTOSIS RELATED PROTEIN-15"/>
    <property type="match status" value="1"/>
</dbReference>
<dbReference type="AlphaFoldDB" id="A0A7N5P726"/>
<evidence type="ECO:0000256" key="3">
    <source>
        <dbReference type="ARBA" id="ARBA00004496"/>
    </source>
</evidence>
<dbReference type="GO" id="GO:1903358">
    <property type="term" value="P:regulation of Golgi organization"/>
    <property type="evidence" value="ECO:0007669"/>
    <property type="project" value="TreeGrafter"/>
</dbReference>
<dbReference type="Pfam" id="PF20929">
    <property type="entry name" value="PDCD10_N"/>
    <property type="match status" value="1"/>
</dbReference>